<dbReference type="AlphaFoldDB" id="A0A7L4YLN4"/>
<evidence type="ECO:0000313" key="3">
    <source>
        <dbReference type="EMBL" id="QHC00181.1"/>
    </source>
</evidence>
<evidence type="ECO:0000313" key="4">
    <source>
        <dbReference type="Proteomes" id="UP000463857"/>
    </source>
</evidence>
<evidence type="ECO:0000256" key="1">
    <source>
        <dbReference type="ARBA" id="ARBA00005254"/>
    </source>
</evidence>
<dbReference type="InterPro" id="IPR018376">
    <property type="entry name" value="Enoyl-CoA_hyd/isom_CS"/>
</dbReference>
<protein>
    <submittedName>
        <fullName evidence="3">Enoyl-CoA hydratase</fullName>
    </submittedName>
</protein>
<dbReference type="FunCoup" id="A0A7L4YLN4">
    <property type="interactions" value="44"/>
</dbReference>
<dbReference type="InterPro" id="IPR001753">
    <property type="entry name" value="Enoyl-CoA_hydra/iso"/>
</dbReference>
<dbReference type="InParanoid" id="A0A7L4YLN4"/>
<dbReference type="SUPFAM" id="SSF52096">
    <property type="entry name" value="ClpP/crotonase"/>
    <property type="match status" value="1"/>
</dbReference>
<dbReference type="PROSITE" id="PS00166">
    <property type="entry name" value="ENOYL_COA_HYDRATASE"/>
    <property type="match status" value="1"/>
</dbReference>
<evidence type="ECO:0000256" key="2">
    <source>
        <dbReference type="RuleBase" id="RU003707"/>
    </source>
</evidence>
<dbReference type="GO" id="GO:0006635">
    <property type="term" value="P:fatty acid beta-oxidation"/>
    <property type="evidence" value="ECO:0007669"/>
    <property type="project" value="TreeGrafter"/>
</dbReference>
<accession>A0A7L4YLN4</accession>
<organism evidence="3 4">
    <name type="scientific">Epidermidibacterium keratini</name>
    <dbReference type="NCBI Taxonomy" id="1891644"/>
    <lineage>
        <taxon>Bacteria</taxon>
        <taxon>Bacillati</taxon>
        <taxon>Actinomycetota</taxon>
        <taxon>Actinomycetes</taxon>
        <taxon>Sporichthyales</taxon>
        <taxon>Sporichthyaceae</taxon>
        <taxon>Epidermidibacterium</taxon>
    </lineage>
</organism>
<dbReference type="PANTHER" id="PTHR11941">
    <property type="entry name" value="ENOYL-COA HYDRATASE-RELATED"/>
    <property type="match status" value="1"/>
</dbReference>
<name>A0A7L4YLN4_9ACTN</name>
<dbReference type="KEGG" id="eke:EK0264_07760"/>
<keyword evidence="4" id="KW-1185">Reference proteome</keyword>
<sequence length="249" mass="26730">MTPTDDLALRRDGDIAILTINRPAKRNAMTLAMWQRLPSLLAELGDARVLIVTGAGDHFCAGADIGEFGETRSTPAAADNYRQVVDAAESALSAVEIPVIAAIRGVCIGGGMEIALGCDLRYAAPDSRFGITAAKLGVVYGVGASRRLTSAVGAMWAKYVLLSGEIFDVPLAERMGLLTEVADDPYDAALQLARLMASRSPYTQRASKLAIDQYGQVETLEGPDLTELTEQAVTSDYYREQVARFNKRD</sequence>
<dbReference type="GO" id="GO:0003824">
    <property type="term" value="F:catalytic activity"/>
    <property type="evidence" value="ECO:0007669"/>
    <property type="project" value="InterPro"/>
</dbReference>
<dbReference type="EMBL" id="CP047156">
    <property type="protein sequence ID" value="QHC00181.1"/>
    <property type="molecule type" value="Genomic_DNA"/>
</dbReference>
<dbReference type="OrthoDB" id="4608673at2"/>
<dbReference type="CDD" id="cd06558">
    <property type="entry name" value="crotonase-like"/>
    <property type="match status" value="1"/>
</dbReference>
<gene>
    <name evidence="3" type="ORF">EK0264_07760</name>
</gene>
<reference evidence="3 4" key="1">
    <citation type="journal article" date="2018" name="Int. J. Syst. Evol. Microbiol.">
        <title>Epidermidibacterium keratini gen. nov., sp. nov., a member of the family Sporichthyaceae, isolated from keratin epidermis.</title>
        <authorList>
            <person name="Lee D.G."/>
            <person name="Trujillo M.E."/>
            <person name="Kang S."/>
            <person name="Nam J.J."/>
            <person name="Kim Y.J."/>
        </authorList>
    </citation>
    <scope>NUCLEOTIDE SEQUENCE [LARGE SCALE GENOMIC DNA]</scope>
    <source>
        <strain evidence="3 4">EPI-7</strain>
    </source>
</reference>
<dbReference type="Proteomes" id="UP000463857">
    <property type="component" value="Chromosome"/>
</dbReference>
<proteinExistence type="inferred from homology"/>
<dbReference type="InterPro" id="IPR029045">
    <property type="entry name" value="ClpP/crotonase-like_dom_sf"/>
</dbReference>
<dbReference type="Gene3D" id="3.90.226.10">
    <property type="entry name" value="2-enoyl-CoA Hydratase, Chain A, domain 1"/>
    <property type="match status" value="1"/>
</dbReference>
<dbReference type="PANTHER" id="PTHR11941:SF127">
    <property type="entry name" value="ENOYL-COA HYDRATASE ECHA18 (ENOYL HYDRASE) (UNSATURATED ACYL-COA HYDRATASE) (CROTONASE)-RELATED"/>
    <property type="match status" value="1"/>
</dbReference>
<dbReference type="Pfam" id="PF00378">
    <property type="entry name" value="ECH_1"/>
    <property type="match status" value="1"/>
</dbReference>
<comment type="similarity">
    <text evidence="1 2">Belongs to the enoyl-CoA hydratase/isomerase family.</text>
</comment>
<dbReference type="RefSeq" id="WP_159544409.1">
    <property type="nucleotide sequence ID" value="NZ_CP047156.1"/>
</dbReference>